<dbReference type="RefSeq" id="WP_094946974.1">
    <property type="nucleotide sequence ID" value="NZ_NLFK01000009.1"/>
</dbReference>
<organism evidence="2 4">
    <name type="scientific">Actinobacillus seminis</name>
    <dbReference type="NCBI Taxonomy" id="722"/>
    <lineage>
        <taxon>Bacteria</taxon>
        <taxon>Pseudomonadati</taxon>
        <taxon>Pseudomonadota</taxon>
        <taxon>Gammaproteobacteria</taxon>
        <taxon>Pasteurellales</taxon>
        <taxon>Pasteurellaceae</taxon>
        <taxon>Actinobacillus</taxon>
    </lineage>
</organism>
<dbReference type="InParanoid" id="A0A263HAE5"/>
<reference evidence="2 4" key="2">
    <citation type="submission" date="2018-06" db="EMBL/GenBank/DDBJ databases">
        <authorList>
            <consortium name="Pathogen Informatics"/>
            <person name="Doyle S."/>
        </authorList>
    </citation>
    <scope>NUCLEOTIDE SEQUENCE [LARGE SCALE GENOMIC DNA]</scope>
    <source>
        <strain evidence="2 4">NCTC10851</strain>
    </source>
</reference>
<dbReference type="AlphaFoldDB" id="A0A263HAE5"/>
<dbReference type="Proteomes" id="UP000215738">
    <property type="component" value="Unassembled WGS sequence"/>
</dbReference>
<evidence type="ECO:0000313" key="1">
    <source>
        <dbReference type="EMBL" id="OZN24443.1"/>
    </source>
</evidence>
<dbReference type="EMBL" id="NLFK01000009">
    <property type="protein sequence ID" value="OZN24443.1"/>
    <property type="molecule type" value="Genomic_DNA"/>
</dbReference>
<keyword evidence="3" id="KW-1185">Reference proteome</keyword>
<proteinExistence type="predicted"/>
<sequence length="113" mass="12724">MRLLLGIPYGDHRYFDFDVRLLTLGGECAALEKVAKLGLDEKENLTRAEQMLVDLAYLSEQLDIIGIAQYKLTPKFLLDNLATDDYVLITQAIAELRKKHIDAGENPSKAETE</sequence>
<evidence type="ECO:0000313" key="2">
    <source>
        <dbReference type="EMBL" id="SUU37490.1"/>
    </source>
</evidence>
<dbReference type="OrthoDB" id="5684660at2"/>
<evidence type="ECO:0008006" key="5">
    <source>
        <dbReference type="Google" id="ProtNLM"/>
    </source>
</evidence>
<gene>
    <name evidence="1" type="ORF">CFY87_09380</name>
    <name evidence="2" type="ORF">NCTC10851_01580</name>
</gene>
<evidence type="ECO:0000313" key="4">
    <source>
        <dbReference type="Proteomes" id="UP000254507"/>
    </source>
</evidence>
<evidence type="ECO:0000313" key="3">
    <source>
        <dbReference type="Proteomes" id="UP000215738"/>
    </source>
</evidence>
<name>A0A263HAE5_9PAST</name>
<protein>
    <recommendedName>
        <fullName evidence="5">Mu-like prophage FluMu protein gp41</fullName>
    </recommendedName>
</protein>
<accession>A0A263HAE5</accession>
<dbReference type="Proteomes" id="UP000254507">
    <property type="component" value="Unassembled WGS sequence"/>
</dbReference>
<reference evidence="1 3" key="1">
    <citation type="submission" date="2017-07" db="EMBL/GenBank/DDBJ databases">
        <title>Virulence factors identified in Actinobacillus seminis.</title>
        <authorList>
            <person name="Negrete-Abascal E."/>
            <person name="Vaca-Pacheco S."/>
            <person name="Montes-Garcia F."/>
            <person name="Leyto-Gil A.M."/>
            <person name="Fragoso-Garcia E."/>
            <person name="Carvente-Garcia R."/>
            <person name="Perez-Agueros S."/>
            <person name="Castelan-Sanchez H.G."/>
            <person name="Garcia-Molina A."/>
            <person name="Villamar T.E."/>
            <person name="Vazquez-Cruz C."/>
        </authorList>
    </citation>
    <scope>NUCLEOTIDE SEQUENCE [LARGE SCALE GENOMIC DNA]</scope>
    <source>
        <strain evidence="1 3">ATCC 15768</strain>
    </source>
</reference>
<dbReference type="EMBL" id="UFSB01000001">
    <property type="protein sequence ID" value="SUU37490.1"/>
    <property type="molecule type" value="Genomic_DNA"/>
</dbReference>